<feature type="compositionally biased region" description="Polar residues" evidence="2">
    <location>
        <begin position="485"/>
        <end position="497"/>
    </location>
</feature>
<dbReference type="PROSITE" id="PS00022">
    <property type="entry name" value="EGF_1"/>
    <property type="match status" value="1"/>
</dbReference>
<dbReference type="PROSITE" id="PS50026">
    <property type="entry name" value="EGF_3"/>
    <property type="match status" value="1"/>
</dbReference>
<keyword evidence="1" id="KW-1015">Disulfide bond</keyword>
<keyword evidence="3" id="KW-1133">Transmembrane helix</keyword>
<accession>A0A8S1INF7</accession>
<evidence type="ECO:0000259" key="4">
    <source>
        <dbReference type="PROSITE" id="PS50026"/>
    </source>
</evidence>
<dbReference type="InterPro" id="IPR000742">
    <property type="entry name" value="EGF"/>
</dbReference>
<dbReference type="Gene3D" id="2.10.25.10">
    <property type="entry name" value="Laminin"/>
    <property type="match status" value="1"/>
</dbReference>
<feature type="region of interest" description="Disordered" evidence="2">
    <location>
        <begin position="910"/>
        <end position="1038"/>
    </location>
</feature>
<keyword evidence="6" id="KW-1185">Reference proteome</keyword>
<evidence type="ECO:0000256" key="1">
    <source>
        <dbReference type="PROSITE-ProRule" id="PRU00076"/>
    </source>
</evidence>
<feature type="domain" description="EGF-like" evidence="4">
    <location>
        <begin position="253"/>
        <end position="288"/>
    </location>
</feature>
<keyword evidence="3" id="KW-0472">Membrane</keyword>
<dbReference type="OrthoDB" id="515843at2759"/>
<proteinExistence type="predicted"/>
<feature type="transmembrane region" description="Helical" evidence="3">
    <location>
        <begin position="380"/>
        <end position="401"/>
    </location>
</feature>
<keyword evidence="3" id="KW-0812">Transmembrane</keyword>
<protein>
    <recommendedName>
        <fullName evidence="4">EGF-like domain-containing protein</fullName>
    </recommendedName>
</protein>
<evidence type="ECO:0000313" key="5">
    <source>
        <dbReference type="EMBL" id="CAD7695133.1"/>
    </source>
</evidence>
<evidence type="ECO:0000256" key="3">
    <source>
        <dbReference type="SAM" id="Phobius"/>
    </source>
</evidence>
<keyword evidence="1" id="KW-0245">EGF-like domain</keyword>
<feature type="compositionally biased region" description="Basic and acidic residues" evidence="2">
    <location>
        <begin position="409"/>
        <end position="420"/>
    </location>
</feature>
<feature type="region of interest" description="Disordered" evidence="2">
    <location>
        <begin position="449"/>
        <end position="497"/>
    </location>
</feature>
<feature type="region of interest" description="Disordered" evidence="2">
    <location>
        <begin position="407"/>
        <end position="429"/>
    </location>
</feature>
<comment type="caution">
    <text evidence="5">The sequence shown here is derived from an EMBL/GenBank/DDBJ whole genome shotgun (WGS) entry which is preliminary data.</text>
</comment>
<dbReference type="Proteomes" id="UP000708148">
    <property type="component" value="Unassembled WGS sequence"/>
</dbReference>
<feature type="compositionally biased region" description="Basic and acidic residues" evidence="2">
    <location>
        <begin position="868"/>
        <end position="880"/>
    </location>
</feature>
<evidence type="ECO:0000313" key="6">
    <source>
        <dbReference type="Proteomes" id="UP000708148"/>
    </source>
</evidence>
<gene>
    <name evidence="5" type="ORF">OSTQU699_LOCUS494</name>
</gene>
<dbReference type="EMBL" id="CAJHUC010000309">
    <property type="protein sequence ID" value="CAD7695133.1"/>
    <property type="molecule type" value="Genomic_DNA"/>
</dbReference>
<dbReference type="PROSITE" id="PS01248">
    <property type="entry name" value="EGF_LAM_1"/>
    <property type="match status" value="1"/>
</dbReference>
<dbReference type="AlphaFoldDB" id="A0A8S1INF7"/>
<comment type="caution">
    <text evidence="1">Lacks conserved residue(s) required for the propagation of feature annotation.</text>
</comment>
<reference evidence="5" key="1">
    <citation type="submission" date="2020-12" db="EMBL/GenBank/DDBJ databases">
        <authorList>
            <person name="Iha C."/>
        </authorList>
    </citation>
    <scope>NUCLEOTIDE SEQUENCE</scope>
</reference>
<evidence type="ECO:0000256" key="2">
    <source>
        <dbReference type="SAM" id="MobiDB-lite"/>
    </source>
</evidence>
<dbReference type="InterPro" id="IPR002049">
    <property type="entry name" value="LE_dom"/>
</dbReference>
<sequence>MGFDGPDCQLDVREESMCPTGVLDVEGNCCETAVYDHFTGQCCKGEGVQLDKSGRCCLGTLDVCGECNGTAIFIDALGRCCDSTLDSSGLCCSSGDVDVCGVCDGFGASCGTQVIAIVQTDTIEEDRVEQCVAQGIAELLELEEGNDPTVDILWTDGGADSLDIAFNISGIPRSKLGILGRLAMTVTNSTARGDGCTVMDILSVERLPVCGNGVCEVGEAAGSSGSSSRRGFGCPEDCPFRFDYNCPTANENSLVGRQDEMCSGNGRCLYAEEGRCDCYAGYEGAACDRCSLGFMVFNRKCVLRTGAATPPGGMPFCCTPGQQTEAPAEGPRLEEVDGAPTVSVVDGSSSANGNVEAIPRRISDDISTGDDSQFGVSEAAFTSIMAVAIIVFIMCISLALLSYKRRARRPGESVTEERTTGESGPVSDRDSKTYAAIWQDFRQGLTRTDGGARSLPMIMSSSEPRERGTSIIGMSSPPLKRYSEAGTSTARSTQGISCDWGSDTSDASNHRCHKASCVSSMSSVAEELTFGRTVDFAEMRSQSTSSEKGVSVGNLLHTKQHALKETSSVNIIDQRNQFNPREVSEDPILLTGAAQQQRGMYEIEPWGSTARSSQMNMGFAGSKFHGTEPSIVGPGTYSSMEGGPLGAEISMQSTAANNSRGVSGGQSPTFDWANLQDEPVSQSSDRVIAPAMVSSPWTHMAGRNVSSGKLRMAPPSGMAEDAIYSVRTKATTEDPGLVAVAFQNPVVSSPQLLASRDSDMMPMGCIPSGGEHRSQPETARKHWRGLAAGIIDTAEDVEATRGRPEVRGPRNVGPGENVKFPQYVSIRSHEVDMELSDWEKEMCTQNVYRQAPGTGDWESASHDSMSYGERESQRGDDSHCHPLQLRNVPWTAASSLLPEELRPNAESVFACEPENGGNTGTVGTRTAEVPENRQRGGAPVLATHDFRLSDVSRSTTQSSAWQGEGGDEKMPFENASLPIDDGTQMASSTSESWDDEGMVRKEGFGGHPTLARKAAQGPGSSSLHESRQPGALKYNDGLAPASRTASEGLEYVFDGEGFSPYPTAVLDSGGSMGASWAASPLEACHLNGRNGFESHPLQWE</sequence>
<organism evidence="5 6">
    <name type="scientific">Ostreobium quekettii</name>
    <dbReference type="NCBI Taxonomy" id="121088"/>
    <lineage>
        <taxon>Eukaryota</taxon>
        <taxon>Viridiplantae</taxon>
        <taxon>Chlorophyta</taxon>
        <taxon>core chlorophytes</taxon>
        <taxon>Ulvophyceae</taxon>
        <taxon>TCBD clade</taxon>
        <taxon>Bryopsidales</taxon>
        <taxon>Ostreobineae</taxon>
        <taxon>Ostreobiaceae</taxon>
        <taxon>Ostreobium</taxon>
    </lineage>
</organism>
<feature type="compositionally biased region" description="Polar residues" evidence="2">
    <location>
        <begin position="951"/>
        <end position="961"/>
    </location>
</feature>
<feature type="region of interest" description="Disordered" evidence="2">
    <location>
        <begin position="850"/>
        <end position="882"/>
    </location>
</feature>
<feature type="disulfide bond" evidence="1">
    <location>
        <begin position="278"/>
        <end position="287"/>
    </location>
</feature>
<name>A0A8S1INF7_9CHLO</name>